<protein>
    <submittedName>
        <fullName evidence="1">Uncharacterized protein</fullName>
    </submittedName>
</protein>
<organism evidence="1 2">
    <name type="scientific">Solanum commersonii</name>
    <name type="common">Commerson's wild potato</name>
    <name type="synonym">Commerson's nightshade</name>
    <dbReference type="NCBI Taxonomy" id="4109"/>
    <lineage>
        <taxon>Eukaryota</taxon>
        <taxon>Viridiplantae</taxon>
        <taxon>Streptophyta</taxon>
        <taxon>Embryophyta</taxon>
        <taxon>Tracheophyta</taxon>
        <taxon>Spermatophyta</taxon>
        <taxon>Magnoliopsida</taxon>
        <taxon>eudicotyledons</taxon>
        <taxon>Gunneridae</taxon>
        <taxon>Pentapetalae</taxon>
        <taxon>asterids</taxon>
        <taxon>lamiids</taxon>
        <taxon>Solanales</taxon>
        <taxon>Solanaceae</taxon>
        <taxon>Solanoideae</taxon>
        <taxon>Solaneae</taxon>
        <taxon>Solanum</taxon>
    </lineage>
</organism>
<proteinExistence type="predicted"/>
<feature type="non-terminal residue" evidence="1">
    <location>
        <position position="79"/>
    </location>
</feature>
<dbReference type="Proteomes" id="UP000824120">
    <property type="component" value="Chromosome 6"/>
</dbReference>
<dbReference type="EMBL" id="JACXVP010000006">
    <property type="protein sequence ID" value="KAG5600296.1"/>
    <property type="molecule type" value="Genomic_DNA"/>
</dbReference>
<gene>
    <name evidence="1" type="ORF">H5410_031666</name>
</gene>
<dbReference type="AlphaFoldDB" id="A0A9J5YKS7"/>
<reference evidence="1 2" key="1">
    <citation type="submission" date="2020-09" db="EMBL/GenBank/DDBJ databases">
        <title>De no assembly of potato wild relative species, Solanum commersonii.</title>
        <authorList>
            <person name="Cho K."/>
        </authorList>
    </citation>
    <scope>NUCLEOTIDE SEQUENCE [LARGE SCALE GENOMIC DNA]</scope>
    <source>
        <strain evidence="1">LZ3.2</strain>
        <tissue evidence="1">Leaf</tissue>
    </source>
</reference>
<accession>A0A9J5YKS7</accession>
<name>A0A9J5YKS7_SOLCO</name>
<evidence type="ECO:0000313" key="2">
    <source>
        <dbReference type="Proteomes" id="UP000824120"/>
    </source>
</evidence>
<evidence type="ECO:0000313" key="1">
    <source>
        <dbReference type="EMBL" id="KAG5600296.1"/>
    </source>
</evidence>
<keyword evidence="2" id="KW-1185">Reference proteome</keyword>
<sequence length="79" mass="8827">DILRIEAEFTREEIDRWRVAPADISPKVDVDSLLVESPSPTPASKPSELVSSNAYFVSISNESPYISGIWSLRENMDTT</sequence>
<comment type="caution">
    <text evidence="1">The sequence shown here is derived from an EMBL/GenBank/DDBJ whole genome shotgun (WGS) entry which is preliminary data.</text>
</comment>